<feature type="transmembrane region" description="Helical" evidence="7">
    <location>
        <begin position="415"/>
        <end position="435"/>
    </location>
</feature>
<comment type="caution">
    <text evidence="8">The sequence shown here is derived from an EMBL/GenBank/DDBJ whole genome shotgun (WGS) entry which is preliminary data.</text>
</comment>
<evidence type="ECO:0000256" key="7">
    <source>
        <dbReference type="SAM" id="Phobius"/>
    </source>
</evidence>
<feature type="transmembrane region" description="Helical" evidence="7">
    <location>
        <begin position="317"/>
        <end position="339"/>
    </location>
</feature>
<dbReference type="Pfam" id="PF00854">
    <property type="entry name" value="PTR2"/>
    <property type="match status" value="1"/>
</dbReference>
<comment type="similarity">
    <text evidence="2">Belongs to the major facilitator superfamily. Proton-dependent oligopeptide transporter (POT/PTR) (TC 2.A.17) family.</text>
</comment>
<keyword evidence="9" id="KW-1185">Reference proteome</keyword>
<feature type="transmembrane region" description="Helical" evidence="7">
    <location>
        <begin position="190"/>
        <end position="210"/>
    </location>
</feature>
<sequence length="475" mass="53261">MKLSTENKISGIGRKIPKAVPFILLNILLERYSTTGISSVLLLFLHNKLSFDQGTSTALFHTNEFLSYFFPILGAILGDSYWGLYKTLTIMSLVFAAGSGIISISGIELLHLPVIYLTIFGLIISVIGSGSVRANLTAFGGSQYQVPEQNESLKLYFSIQLVFLKMGSLLGRAINPILKENSCFDSHDCYPLAFGIPSLAMLTALLLLICGKSFYIHKAPTDNIFLKVCGCVKCGLKEFFTRNKKIEKKNHWLDYAIIKYDQKLIDDTKQVLRILIIFSPMPIYWAVYMQQSSKWIFQATRTNGNIGWFTIKPDQMIALNPLFSILLMAFCNYVLFPLLAKIKIHTLLHKIAIGIILCCVAFGIAIFTEIMIQKSFISILWLFPQFAVLALAENCAFASMLNFAFTEGPTSMKSVMTACVFVTIAFGNLIVTIVSASKLFSSQIIEYLFFIGVLLVALFVFLFFISKFKNNREEK</sequence>
<name>A0A9J6CMC7_POLVA</name>
<dbReference type="GO" id="GO:0016020">
    <property type="term" value="C:membrane"/>
    <property type="evidence" value="ECO:0007669"/>
    <property type="project" value="UniProtKB-SubCell"/>
</dbReference>
<feature type="transmembrane region" description="Helical" evidence="7">
    <location>
        <begin position="378"/>
        <end position="403"/>
    </location>
</feature>
<evidence type="ECO:0000256" key="3">
    <source>
        <dbReference type="ARBA" id="ARBA00022692"/>
    </source>
</evidence>
<feature type="transmembrane region" description="Helical" evidence="7">
    <location>
        <begin position="113"/>
        <end position="132"/>
    </location>
</feature>
<accession>A0A9J6CMC7</accession>
<feature type="transmembrane region" description="Helical" evidence="7">
    <location>
        <begin position="20"/>
        <end position="45"/>
    </location>
</feature>
<feature type="transmembrane region" description="Helical" evidence="7">
    <location>
        <begin position="447"/>
        <end position="465"/>
    </location>
</feature>
<feature type="transmembrane region" description="Helical" evidence="7">
    <location>
        <begin position="89"/>
        <end position="107"/>
    </location>
</feature>
<evidence type="ECO:0000256" key="2">
    <source>
        <dbReference type="ARBA" id="ARBA00005982"/>
    </source>
</evidence>
<protein>
    <submittedName>
        <fullName evidence="8">Uncharacterized protein</fullName>
    </submittedName>
</protein>
<dbReference type="Gene3D" id="1.20.1250.20">
    <property type="entry name" value="MFS general substrate transporter like domains"/>
    <property type="match status" value="1"/>
</dbReference>
<keyword evidence="6 7" id="KW-0472">Membrane</keyword>
<feature type="transmembrane region" description="Helical" evidence="7">
    <location>
        <begin position="153"/>
        <end position="170"/>
    </location>
</feature>
<keyword evidence="4" id="KW-0571">Peptide transport</keyword>
<proteinExistence type="inferred from homology"/>
<reference evidence="8" key="1">
    <citation type="submission" date="2021-03" db="EMBL/GenBank/DDBJ databases">
        <title>Chromosome level genome of the anhydrobiotic midge Polypedilum vanderplanki.</title>
        <authorList>
            <person name="Yoshida Y."/>
            <person name="Kikawada T."/>
            <person name="Gusev O."/>
        </authorList>
    </citation>
    <scope>NUCLEOTIDE SEQUENCE</scope>
    <source>
        <strain evidence="8">NIAS01</strain>
        <tissue evidence="8">Whole body or cell culture</tissue>
    </source>
</reference>
<organism evidence="8 9">
    <name type="scientific">Polypedilum vanderplanki</name>
    <name type="common">Sleeping chironomid midge</name>
    <dbReference type="NCBI Taxonomy" id="319348"/>
    <lineage>
        <taxon>Eukaryota</taxon>
        <taxon>Metazoa</taxon>
        <taxon>Ecdysozoa</taxon>
        <taxon>Arthropoda</taxon>
        <taxon>Hexapoda</taxon>
        <taxon>Insecta</taxon>
        <taxon>Pterygota</taxon>
        <taxon>Neoptera</taxon>
        <taxon>Endopterygota</taxon>
        <taxon>Diptera</taxon>
        <taxon>Nematocera</taxon>
        <taxon>Chironomoidea</taxon>
        <taxon>Chironomidae</taxon>
        <taxon>Chironominae</taxon>
        <taxon>Polypedilum</taxon>
        <taxon>Polypedilum</taxon>
    </lineage>
</organism>
<evidence type="ECO:0000313" key="8">
    <source>
        <dbReference type="EMBL" id="KAG5683393.1"/>
    </source>
</evidence>
<keyword evidence="3 7" id="KW-0812">Transmembrane</keyword>
<dbReference type="InterPro" id="IPR000109">
    <property type="entry name" value="POT_fam"/>
</dbReference>
<dbReference type="SUPFAM" id="SSF103473">
    <property type="entry name" value="MFS general substrate transporter"/>
    <property type="match status" value="1"/>
</dbReference>
<dbReference type="PANTHER" id="PTHR11654">
    <property type="entry name" value="OLIGOPEPTIDE TRANSPORTER-RELATED"/>
    <property type="match status" value="1"/>
</dbReference>
<feature type="transmembrane region" description="Helical" evidence="7">
    <location>
        <begin position="65"/>
        <end position="82"/>
    </location>
</feature>
<comment type="subcellular location">
    <subcellularLocation>
        <location evidence="1">Membrane</location>
        <topology evidence="1">Multi-pass membrane protein</topology>
    </subcellularLocation>
</comment>
<dbReference type="InterPro" id="IPR036259">
    <property type="entry name" value="MFS_trans_sf"/>
</dbReference>
<gene>
    <name evidence="8" type="ORF">PVAND_012678</name>
</gene>
<evidence type="ECO:0000256" key="4">
    <source>
        <dbReference type="ARBA" id="ARBA00022856"/>
    </source>
</evidence>
<feature type="transmembrane region" description="Helical" evidence="7">
    <location>
        <begin position="271"/>
        <end position="288"/>
    </location>
</feature>
<evidence type="ECO:0000313" key="9">
    <source>
        <dbReference type="Proteomes" id="UP001107558"/>
    </source>
</evidence>
<dbReference type="OrthoDB" id="7785950at2759"/>
<dbReference type="EMBL" id="JADBJN010000001">
    <property type="protein sequence ID" value="KAG5683393.1"/>
    <property type="molecule type" value="Genomic_DNA"/>
</dbReference>
<keyword evidence="4" id="KW-0653">Protein transport</keyword>
<dbReference type="GO" id="GO:0022857">
    <property type="term" value="F:transmembrane transporter activity"/>
    <property type="evidence" value="ECO:0007669"/>
    <property type="project" value="InterPro"/>
</dbReference>
<keyword evidence="5 7" id="KW-1133">Transmembrane helix</keyword>
<dbReference type="AlphaFoldDB" id="A0A9J6CMC7"/>
<evidence type="ECO:0000256" key="6">
    <source>
        <dbReference type="ARBA" id="ARBA00023136"/>
    </source>
</evidence>
<keyword evidence="4" id="KW-0813">Transport</keyword>
<dbReference type="Proteomes" id="UP001107558">
    <property type="component" value="Chromosome 1"/>
</dbReference>
<dbReference type="GO" id="GO:0015833">
    <property type="term" value="P:peptide transport"/>
    <property type="evidence" value="ECO:0007669"/>
    <property type="project" value="UniProtKB-KW"/>
</dbReference>
<evidence type="ECO:0000256" key="1">
    <source>
        <dbReference type="ARBA" id="ARBA00004141"/>
    </source>
</evidence>
<feature type="transmembrane region" description="Helical" evidence="7">
    <location>
        <begin position="351"/>
        <end position="372"/>
    </location>
</feature>
<evidence type="ECO:0000256" key="5">
    <source>
        <dbReference type="ARBA" id="ARBA00022989"/>
    </source>
</evidence>